<evidence type="ECO:0000259" key="6">
    <source>
        <dbReference type="Pfam" id="PF07992"/>
    </source>
</evidence>
<dbReference type="InterPro" id="IPR023753">
    <property type="entry name" value="FAD/NAD-binding_dom"/>
</dbReference>
<dbReference type="PANTHER" id="PTHR43706:SF45">
    <property type="entry name" value="NADH DEHYDROGENASE-LIKE PROTEIN RV1812C"/>
    <property type="match status" value="1"/>
</dbReference>
<evidence type="ECO:0000256" key="1">
    <source>
        <dbReference type="ARBA" id="ARBA00005272"/>
    </source>
</evidence>
<keyword evidence="8" id="KW-1185">Reference proteome</keyword>
<dbReference type="SUPFAM" id="SSF51905">
    <property type="entry name" value="FAD/NAD(P)-binding domain"/>
    <property type="match status" value="2"/>
</dbReference>
<dbReference type="PANTHER" id="PTHR43706">
    <property type="entry name" value="NADH DEHYDROGENASE"/>
    <property type="match status" value="1"/>
</dbReference>
<feature type="domain" description="FAD/NAD(P)-binding" evidence="6">
    <location>
        <begin position="1"/>
        <end position="330"/>
    </location>
</feature>
<reference evidence="7" key="2">
    <citation type="submission" date="2020-09" db="EMBL/GenBank/DDBJ databases">
        <authorList>
            <person name="Sun Q."/>
            <person name="Zhou Y."/>
        </authorList>
    </citation>
    <scope>NUCLEOTIDE SEQUENCE</scope>
    <source>
        <strain evidence="7">CGMCC 1.12813</strain>
    </source>
</reference>
<evidence type="ECO:0000256" key="5">
    <source>
        <dbReference type="ARBA" id="ARBA00023027"/>
    </source>
</evidence>
<protein>
    <submittedName>
        <fullName evidence="7">Dehydrogenase</fullName>
    </submittedName>
</protein>
<dbReference type="Gene3D" id="3.50.50.100">
    <property type="match status" value="1"/>
</dbReference>
<reference evidence="7" key="1">
    <citation type="journal article" date="2014" name="Int. J. Syst. Evol. Microbiol.">
        <title>Complete genome sequence of Corynebacterium casei LMG S-19264T (=DSM 44701T), isolated from a smear-ripened cheese.</title>
        <authorList>
            <consortium name="US DOE Joint Genome Institute (JGI-PGF)"/>
            <person name="Walter F."/>
            <person name="Albersmeier A."/>
            <person name="Kalinowski J."/>
            <person name="Ruckert C."/>
        </authorList>
    </citation>
    <scope>NUCLEOTIDE SEQUENCE</scope>
    <source>
        <strain evidence="7">CGMCC 1.12813</strain>
    </source>
</reference>
<keyword evidence="4" id="KW-0560">Oxidoreductase</keyword>
<evidence type="ECO:0000256" key="3">
    <source>
        <dbReference type="ARBA" id="ARBA00022827"/>
    </source>
</evidence>
<sequence>MIVGGGYAGFYTAWNLEKRLRHGEAEVVVIDPLPYMTYQPFLPEVMAGSVEPRHALVSPRRHLHRTELLSATVTRVDHARKTVTVQPAVGDEYDLDYDIVVVTAGAVTRTFPIPGVKSEAIGLKTIEEAVAVRDRLLANFDRAAALQPGPDRQRLLTATFVGGGFAGVEGFGELLSLATALLGSYPELSFDELDFRLVEATGRILPEVSEKTGRWVVESLEDRGGRVHLNTQLVSAVDGHVALSTGEEFDSDLIVWTAGTAANPVVARHTDLPVDDRGSLVVKADLRVRDAGKIVVDAWGAGDNAAVPDVSRTAAQSTTVPNAQHAVRQGKRLAKNLVASLRGELPHDYVHANLGVVATLGLYTGVFQSGPFVVKGFPAWVMHRGYHVLAIPTWERKVRVLAAWILSLVLGRDIVSLEQTQHPRDAFERVGARR</sequence>
<dbReference type="Pfam" id="PF07992">
    <property type="entry name" value="Pyr_redox_2"/>
    <property type="match status" value="1"/>
</dbReference>
<dbReference type="GO" id="GO:0003954">
    <property type="term" value="F:NADH dehydrogenase activity"/>
    <property type="evidence" value="ECO:0007669"/>
    <property type="project" value="InterPro"/>
</dbReference>
<evidence type="ECO:0000313" key="7">
    <source>
        <dbReference type="EMBL" id="GGA93564.1"/>
    </source>
</evidence>
<keyword evidence="3" id="KW-0274">FAD</keyword>
<dbReference type="InterPro" id="IPR036188">
    <property type="entry name" value="FAD/NAD-bd_sf"/>
</dbReference>
<accession>A0A916SEJ7</accession>
<organism evidence="7 8">
    <name type="scientific">Conyzicola nivalis</name>
    <dbReference type="NCBI Taxonomy" id="1477021"/>
    <lineage>
        <taxon>Bacteria</taxon>
        <taxon>Bacillati</taxon>
        <taxon>Actinomycetota</taxon>
        <taxon>Actinomycetes</taxon>
        <taxon>Micrococcales</taxon>
        <taxon>Microbacteriaceae</taxon>
        <taxon>Conyzicola</taxon>
    </lineage>
</organism>
<evidence type="ECO:0000256" key="4">
    <source>
        <dbReference type="ARBA" id="ARBA00023002"/>
    </source>
</evidence>
<dbReference type="Proteomes" id="UP000606922">
    <property type="component" value="Unassembled WGS sequence"/>
</dbReference>
<dbReference type="InterPro" id="IPR045024">
    <property type="entry name" value="NDH-2"/>
</dbReference>
<evidence type="ECO:0000256" key="2">
    <source>
        <dbReference type="ARBA" id="ARBA00022630"/>
    </source>
</evidence>
<keyword evidence="2" id="KW-0285">Flavoprotein</keyword>
<gene>
    <name evidence="7" type="ORF">GCM10010979_05160</name>
</gene>
<name>A0A916SEJ7_9MICO</name>
<comment type="caution">
    <text evidence="7">The sequence shown here is derived from an EMBL/GenBank/DDBJ whole genome shotgun (WGS) entry which is preliminary data.</text>
</comment>
<dbReference type="AlphaFoldDB" id="A0A916SEJ7"/>
<evidence type="ECO:0000313" key="8">
    <source>
        <dbReference type="Proteomes" id="UP000606922"/>
    </source>
</evidence>
<dbReference type="EMBL" id="BMGB01000001">
    <property type="protein sequence ID" value="GGA93564.1"/>
    <property type="molecule type" value="Genomic_DNA"/>
</dbReference>
<keyword evidence="5" id="KW-0520">NAD</keyword>
<comment type="similarity">
    <text evidence="1">Belongs to the NADH dehydrogenase family.</text>
</comment>
<proteinExistence type="inferred from homology"/>